<evidence type="ECO:0000313" key="1">
    <source>
        <dbReference type="EMBL" id="GAA5150534.1"/>
    </source>
</evidence>
<organism evidence="1 2">
    <name type="scientific">Pseudonocardia eucalypti</name>
    <dbReference type="NCBI Taxonomy" id="648755"/>
    <lineage>
        <taxon>Bacteria</taxon>
        <taxon>Bacillati</taxon>
        <taxon>Actinomycetota</taxon>
        <taxon>Actinomycetes</taxon>
        <taxon>Pseudonocardiales</taxon>
        <taxon>Pseudonocardiaceae</taxon>
        <taxon>Pseudonocardia</taxon>
    </lineage>
</organism>
<dbReference type="Pfam" id="PF04672">
    <property type="entry name" value="Methyltransf_19"/>
    <property type="match status" value="1"/>
</dbReference>
<comment type="caution">
    <text evidence="1">The sequence shown here is derived from an EMBL/GenBank/DDBJ whole genome shotgun (WGS) entry which is preliminary data.</text>
</comment>
<keyword evidence="2" id="KW-1185">Reference proteome</keyword>
<accession>A0ABP9PT26</accession>
<sequence>MMRPPKPPVLGDEYFRKPSPARMWNYLQGGDDNYPLDRTAGDMMASAFPDIFYLAKQTRKFLMRAAHYVATEGGVRQFMDIGCGLPGPRDLRDLHEVVQEIHPDARVVYVDSDPVVLAHAQAWLVSSTPEGVCTYLEADVHDPGTILAEAAETLDFDRPTAICLLGILGHVAEFEEACAIVDRLVAAVPSGSYLIVADGFDDGGPLHQGVADRNTTGIDPYHLRRVEQFRRYLRGLEIIEPDIGPVTSWRPDPAEADGLRPALQYGGVARKP</sequence>
<evidence type="ECO:0000313" key="2">
    <source>
        <dbReference type="Proteomes" id="UP001428817"/>
    </source>
</evidence>
<keyword evidence="1" id="KW-0489">Methyltransferase</keyword>
<dbReference type="InterPro" id="IPR006764">
    <property type="entry name" value="SAM_dep_MeTrfase_SAV2177_type"/>
</dbReference>
<proteinExistence type="predicted"/>
<protein>
    <submittedName>
        <fullName evidence="1">SAM-dependent methyltransferase</fullName>
    </submittedName>
</protein>
<name>A0ABP9PT26_9PSEU</name>
<dbReference type="GO" id="GO:0032259">
    <property type="term" value="P:methylation"/>
    <property type="evidence" value="ECO:0007669"/>
    <property type="project" value="UniProtKB-KW"/>
</dbReference>
<dbReference type="SUPFAM" id="SSF53335">
    <property type="entry name" value="S-adenosyl-L-methionine-dependent methyltransferases"/>
    <property type="match status" value="1"/>
</dbReference>
<dbReference type="Proteomes" id="UP001428817">
    <property type="component" value="Unassembled WGS sequence"/>
</dbReference>
<dbReference type="Gene3D" id="3.40.50.150">
    <property type="entry name" value="Vaccinia Virus protein VP39"/>
    <property type="match status" value="1"/>
</dbReference>
<dbReference type="EMBL" id="BAABJP010000007">
    <property type="protein sequence ID" value="GAA5150534.1"/>
    <property type="molecule type" value="Genomic_DNA"/>
</dbReference>
<gene>
    <name evidence="1" type="ORF">GCM10023321_16100</name>
</gene>
<dbReference type="GO" id="GO:0008168">
    <property type="term" value="F:methyltransferase activity"/>
    <property type="evidence" value="ECO:0007669"/>
    <property type="project" value="UniProtKB-KW"/>
</dbReference>
<reference evidence="2" key="1">
    <citation type="journal article" date="2019" name="Int. J. Syst. Evol. Microbiol.">
        <title>The Global Catalogue of Microorganisms (GCM) 10K type strain sequencing project: providing services to taxonomists for standard genome sequencing and annotation.</title>
        <authorList>
            <consortium name="The Broad Institute Genomics Platform"/>
            <consortium name="The Broad Institute Genome Sequencing Center for Infectious Disease"/>
            <person name="Wu L."/>
            <person name="Ma J."/>
        </authorList>
    </citation>
    <scope>NUCLEOTIDE SEQUENCE [LARGE SCALE GENOMIC DNA]</scope>
    <source>
        <strain evidence="2">JCM 18303</strain>
    </source>
</reference>
<dbReference type="InterPro" id="IPR029063">
    <property type="entry name" value="SAM-dependent_MTases_sf"/>
</dbReference>
<dbReference type="PIRSF" id="PIRSF017393">
    <property type="entry name" value="MTase_SAV2177"/>
    <property type="match status" value="1"/>
</dbReference>
<keyword evidence="1" id="KW-0808">Transferase</keyword>